<dbReference type="RefSeq" id="XP_053065267.1">
    <property type="nucleotide sequence ID" value="XM_053209292.1"/>
</dbReference>
<organism evidence="3 4">
    <name type="scientific">Acinonyx jubatus</name>
    <name type="common">Cheetah</name>
    <dbReference type="NCBI Taxonomy" id="32536"/>
    <lineage>
        <taxon>Eukaryota</taxon>
        <taxon>Metazoa</taxon>
        <taxon>Chordata</taxon>
        <taxon>Craniata</taxon>
        <taxon>Vertebrata</taxon>
        <taxon>Euteleostomi</taxon>
        <taxon>Mammalia</taxon>
        <taxon>Eutheria</taxon>
        <taxon>Laurasiatheria</taxon>
        <taxon>Carnivora</taxon>
        <taxon>Feliformia</taxon>
        <taxon>Felidae</taxon>
        <taxon>Felinae</taxon>
        <taxon>Acinonyx</taxon>
    </lineage>
</organism>
<keyword evidence="1" id="KW-0175">Coiled coil</keyword>
<dbReference type="PANTHER" id="PTHR34343:SF1">
    <property type="entry name" value="SEROLOGICALLY DEFINED COLON CANCER ANTIGEN 8"/>
    <property type="match status" value="1"/>
</dbReference>
<feature type="coiled-coil region" evidence="1">
    <location>
        <begin position="191"/>
        <end position="239"/>
    </location>
</feature>
<gene>
    <name evidence="4" type="primary">SDCCAG8</name>
</gene>
<evidence type="ECO:0000256" key="1">
    <source>
        <dbReference type="SAM" id="Coils"/>
    </source>
</evidence>
<accession>A0ABM3P0R5</accession>
<proteinExistence type="predicted"/>
<sequence length="861" mass="98355">MRANGWEGPPASSDRDSMLPSDSSGRKLAGATPAPRPLVPRRATSDISLRNSHLWAPSLCMAKSPENSTLEEILGQYQRSLRERANRSIHQLKCALREGDVTVGEDAAGPSVENEENEENEDAGTAWHELRHSHAVNQLKALLRQQATKESEVSPSRRQKVSPLLASEDEEANVPTIHNLVPIINDQSQYIHHLEAEVKFCKEELSGMKNRVQVVVLENESLQQELKSQRQEEAMREQTLLDASGNMQNSWITTGEDSGVGEAAKRRFSHGNADIVIGASAGEAEKLKPELERLKLTYEEKTEVLESQLKFLRKDLAEYQKNCEDLKERLKHKESLLAANTSNWVGGLCLKCAQHEAVLSQTHNNVHVQTIERLTKERDDLMSALVSVRSILTDVQEREAGAYEQVKQAVQVAEEANFEKTKALIQCEQLKNELERQKERLEKELASQQEKRAFEKEMMKKDLTKEKEDLGSKILSLSQNIAQLEVQVEKVTREKISAINQLEEIQNQLASKEMDVTKVCGEMRYQLNKTKMEKDEAEKEHREYRAKTKRDLEMKDQEIEKLRLEVSESKQHLEREQQKAAGAREECLQLTDLLSESQHQLHLTRISQICLFPLDRLYENVSVLCPAVLQIFSHPREGLALRLEKDSIQQRLSNEAKAQALQAQQREQELTQKIQQMEAQHDKTENEQYSLLTSQNTFLTKLKEECCALAKKLEQISQKSRSEIAQLSQEKRYTYDKLEKLQRRNDELEKQCVQHGRLHEIMKQRLKQLDKHSQATALQLVQLLNKQNQLLLERQSLQEEVGRLIPHTAHLVASVLLRWAGHKSINRPGLRGPAAKVQISALYHLGYPACHNLIADLDETE</sequence>
<feature type="region of interest" description="Disordered" evidence="2">
    <location>
        <begin position="145"/>
        <end position="168"/>
    </location>
</feature>
<evidence type="ECO:0000313" key="4">
    <source>
        <dbReference type="RefSeq" id="XP_053065267.1"/>
    </source>
</evidence>
<reference evidence="4" key="1">
    <citation type="submission" date="2025-08" db="UniProtKB">
        <authorList>
            <consortium name="RefSeq"/>
        </authorList>
    </citation>
    <scope>IDENTIFICATION</scope>
    <source>
        <tissue evidence="4">Blood</tissue>
    </source>
</reference>
<protein>
    <submittedName>
        <fullName evidence="4">Serologically defined colon cancer antigen 8 isoform X1</fullName>
    </submittedName>
</protein>
<name>A0ABM3P0R5_ACIJB</name>
<evidence type="ECO:0000256" key="2">
    <source>
        <dbReference type="SAM" id="MobiDB-lite"/>
    </source>
</evidence>
<dbReference type="GeneID" id="106975547"/>
<feature type="coiled-coil region" evidence="1">
    <location>
        <begin position="413"/>
        <end position="593"/>
    </location>
</feature>
<dbReference type="InterPro" id="IPR031887">
    <property type="entry name" value="SDCCAG8"/>
</dbReference>
<evidence type="ECO:0000313" key="3">
    <source>
        <dbReference type="Proteomes" id="UP001652583"/>
    </source>
</evidence>
<feature type="region of interest" description="Disordered" evidence="2">
    <location>
        <begin position="1"/>
        <end position="44"/>
    </location>
</feature>
<keyword evidence="3" id="KW-1185">Reference proteome</keyword>
<feature type="region of interest" description="Disordered" evidence="2">
    <location>
        <begin position="104"/>
        <end position="124"/>
    </location>
</feature>
<feature type="coiled-coil region" evidence="1">
    <location>
        <begin position="295"/>
        <end position="336"/>
    </location>
</feature>
<feature type="compositionally biased region" description="Acidic residues" evidence="2">
    <location>
        <begin position="113"/>
        <end position="122"/>
    </location>
</feature>
<dbReference type="PANTHER" id="PTHR34343">
    <property type="entry name" value="SEROLOGICALLY DEFINED COLON CANCER ANTIGEN 8"/>
    <property type="match status" value="1"/>
</dbReference>
<dbReference type="Pfam" id="PF15964">
    <property type="entry name" value="CCCAP"/>
    <property type="match status" value="2"/>
</dbReference>
<feature type="coiled-coil region" evidence="1">
    <location>
        <begin position="653"/>
        <end position="800"/>
    </location>
</feature>
<dbReference type="Proteomes" id="UP001652583">
    <property type="component" value="Chromosome E4"/>
</dbReference>